<dbReference type="SMART" id="SM00866">
    <property type="entry name" value="UTRA"/>
    <property type="match status" value="1"/>
</dbReference>
<dbReference type="InterPro" id="IPR050679">
    <property type="entry name" value="Bact_HTH_transcr_reg"/>
</dbReference>
<dbReference type="SMART" id="SM00345">
    <property type="entry name" value="HTH_GNTR"/>
    <property type="match status" value="1"/>
</dbReference>
<dbReference type="InterPro" id="IPR028978">
    <property type="entry name" value="Chorismate_lyase_/UTRA_dom_sf"/>
</dbReference>
<dbReference type="InterPro" id="IPR011663">
    <property type="entry name" value="UTRA"/>
</dbReference>
<dbReference type="PRINTS" id="PR00035">
    <property type="entry name" value="HTHGNTR"/>
</dbReference>
<accession>A0ABV0BP09</accession>
<evidence type="ECO:0000313" key="5">
    <source>
        <dbReference type="EMBL" id="MEN5376505.1"/>
    </source>
</evidence>
<sequence length="245" mass="28514">MMNLKIDHKSPIPLHIQAENLLRELIKQPEYIDGKLLPNEIELAKRLAISRSTLRLAINKLVYEELLIRKKGIGTKVASAKFSSKSKNWLSFSQEMKNRGLEVKNFELHVSWEIPDKAVSQFFDVPEDLKLLKLERLRGKKDDPFVYFISYFHPRIGLTGDEDFKRPLYEILEADFHIVADLSQEELDAMAANKFIADKLEIAIGAPILSRKRFVFDQSGRPIEYNLGYYRAESFTYTVESRRDY</sequence>
<dbReference type="InterPro" id="IPR036388">
    <property type="entry name" value="WH-like_DNA-bd_sf"/>
</dbReference>
<proteinExistence type="predicted"/>
<keyword evidence="2" id="KW-0238">DNA-binding</keyword>
<dbReference type="Proteomes" id="UP001409291">
    <property type="component" value="Unassembled WGS sequence"/>
</dbReference>
<keyword evidence="6" id="KW-1185">Reference proteome</keyword>
<evidence type="ECO:0000259" key="4">
    <source>
        <dbReference type="PROSITE" id="PS50949"/>
    </source>
</evidence>
<dbReference type="InterPro" id="IPR000524">
    <property type="entry name" value="Tscrpt_reg_HTH_GntR"/>
</dbReference>
<dbReference type="PANTHER" id="PTHR44846:SF1">
    <property type="entry name" value="MANNOSYL-D-GLYCERATE TRANSPORT_METABOLISM SYSTEM REPRESSOR MNGR-RELATED"/>
    <property type="match status" value="1"/>
</dbReference>
<dbReference type="CDD" id="cd07377">
    <property type="entry name" value="WHTH_GntR"/>
    <property type="match status" value="1"/>
</dbReference>
<dbReference type="PANTHER" id="PTHR44846">
    <property type="entry name" value="MANNOSYL-D-GLYCERATE TRANSPORT/METABOLISM SYSTEM REPRESSOR MNGR-RELATED"/>
    <property type="match status" value="1"/>
</dbReference>
<evidence type="ECO:0000313" key="6">
    <source>
        <dbReference type="Proteomes" id="UP001409291"/>
    </source>
</evidence>
<dbReference type="SUPFAM" id="SSF64288">
    <property type="entry name" value="Chorismate lyase-like"/>
    <property type="match status" value="1"/>
</dbReference>
<dbReference type="Gene3D" id="3.40.1410.10">
    <property type="entry name" value="Chorismate lyase-like"/>
    <property type="match status" value="1"/>
</dbReference>
<dbReference type="RefSeq" id="WP_231576925.1">
    <property type="nucleotide sequence ID" value="NZ_JAOQNK010000001.1"/>
</dbReference>
<dbReference type="EMBL" id="JBDJNQ010000001">
    <property type="protein sequence ID" value="MEN5376505.1"/>
    <property type="molecule type" value="Genomic_DNA"/>
</dbReference>
<evidence type="ECO:0000256" key="3">
    <source>
        <dbReference type="ARBA" id="ARBA00023163"/>
    </source>
</evidence>
<feature type="domain" description="HTH gntR-type" evidence="4">
    <location>
        <begin position="12"/>
        <end position="80"/>
    </location>
</feature>
<keyword evidence="1" id="KW-0805">Transcription regulation</keyword>
<evidence type="ECO:0000256" key="2">
    <source>
        <dbReference type="ARBA" id="ARBA00023125"/>
    </source>
</evidence>
<dbReference type="PROSITE" id="PS50949">
    <property type="entry name" value="HTH_GNTR"/>
    <property type="match status" value="1"/>
</dbReference>
<gene>
    <name evidence="5" type="ORF">ABE541_04440</name>
</gene>
<dbReference type="InterPro" id="IPR036390">
    <property type="entry name" value="WH_DNA-bd_sf"/>
</dbReference>
<dbReference type="SUPFAM" id="SSF46785">
    <property type="entry name" value="Winged helix' DNA-binding domain"/>
    <property type="match status" value="1"/>
</dbReference>
<dbReference type="Gene3D" id="1.10.10.10">
    <property type="entry name" value="Winged helix-like DNA-binding domain superfamily/Winged helix DNA-binding domain"/>
    <property type="match status" value="1"/>
</dbReference>
<keyword evidence="3" id="KW-0804">Transcription</keyword>
<evidence type="ECO:0000256" key="1">
    <source>
        <dbReference type="ARBA" id="ARBA00023015"/>
    </source>
</evidence>
<comment type="caution">
    <text evidence="5">The sequence shown here is derived from an EMBL/GenBank/DDBJ whole genome shotgun (WGS) entry which is preliminary data.</text>
</comment>
<dbReference type="Pfam" id="PF07702">
    <property type="entry name" value="UTRA"/>
    <property type="match status" value="1"/>
</dbReference>
<organism evidence="5 6">
    <name type="scientific">Sphingobacterium kitahiroshimense</name>
    <dbReference type="NCBI Taxonomy" id="470446"/>
    <lineage>
        <taxon>Bacteria</taxon>
        <taxon>Pseudomonadati</taxon>
        <taxon>Bacteroidota</taxon>
        <taxon>Sphingobacteriia</taxon>
        <taxon>Sphingobacteriales</taxon>
        <taxon>Sphingobacteriaceae</taxon>
        <taxon>Sphingobacterium</taxon>
    </lineage>
</organism>
<reference evidence="5 6" key="1">
    <citation type="submission" date="2024-04" db="EMBL/GenBank/DDBJ databases">
        <title>WGS of bacteria from Torrens River.</title>
        <authorList>
            <person name="Wyrsch E.R."/>
            <person name="Drigo B."/>
        </authorList>
    </citation>
    <scope>NUCLEOTIDE SEQUENCE [LARGE SCALE GENOMIC DNA]</scope>
    <source>
        <strain evidence="5 6">TWI391</strain>
    </source>
</reference>
<protein>
    <submittedName>
        <fullName evidence="5">GntR family transcriptional regulator</fullName>
    </submittedName>
</protein>
<dbReference type="Pfam" id="PF00392">
    <property type="entry name" value="GntR"/>
    <property type="match status" value="1"/>
</dbReference>
<name>A0ABV0BP09_9SPHI</name>